<feature type="transmembrane region" description="Helical" evidence="1">
    <location>
        <begin position="168"/>
        <end position="186"/>
    </location>
</feature>
<dbReference type="Pfam" id="PF09769">
    <property type="entry name" value="ApoO"/>
    <property type="match status" value="1"/>
</dbReference>
<dbReference type="GO" id="GO:0042407">
    <property type="term" value="P:cristae formation"/>
    <property type="evidence" value="ECO:0007669"/>
    <property type="project" value="InterPro"/>
</dbReference>
<dbReference type="PANTHER" id="PTHR28268">
    <property type="entry name" value="MICOS SUBUNIT MIC26"/>
    <property type="match status" value="1"/>
</dbReference>
<keyword evidence="1" id="KW-0999">Mitochondrion inner membrane</keyword>
<evidence type="ECO:0000313" key="3">
    <source>
        <dbReference type="Proteomes" id="UP000294847"/>
    </source>
</evidence>
<accession>A0A4V1C7B6</accession>
<dbReference type="GO" id="GO:0061617">
    <property type="term" value="C:MICOS complex"/>
    <property type="evidence" value="ECO:0007669"/>
    <property type="project" value="UniProtKB-UniRule"/>
</dbReference>
<comment type="subcellular location">
    <subcellularLocation>
        <location evidence="1">Mitochondrion inner membrane</location>
    </subcellularLocation>
</comment>
<dbReference type="InterPro" id="IPR019166">
    <property type="entry name" value="MIC26/MIC27"/>
</dbReference>
<dbReference type="PANTHER" id="PTHR28268:SF1">
    <property type="entry name" value="MICOS SUBUNIT MIC26"/>
    <property type="match status" value="1"/>
</dbReference>
<organism evidence="2 3">
    <name type="scientific">Pyricularia oryzae</name>
    <name type="common">Rice blast fungus</name>
    <name type="synonym">Magnaporthe oryzae</name>
    <dbReference type="NCBI Taxonomy" id="318829"/>
    <lineage>
        <taxon>Eukaryota</taxon>
        <taxon>Fungi</taxon>
        <taxon>Dikarya</taxon>
        <taxon>Ascomycota</taxon>
        <taxon>Pezizomycotina</taxon>
        <taxon>Sordariomycetes</taxon>
        <taxon>Sordariomycetidae</taxon>
        <taxon>Magnaporthales</taxon>
        <taxon>Pyriculariaceae</taxon>
        <taxon>Pyricularia</taxon>
    </lineage>
</organism>
<keyword evidence="1" id="KW-0496">Mitochondrion</keyword>
<dbReference type="AlphaFoldDB" id="A0A4V1C7B6"/>
<gene>
    <name evidence="2" type="ORF">PoMZ_11705</name>
</gene>
<name>A0A4V1C7B6_PYROR</name>
<keyword evidence="1" id="KW-0472">Membrane</keyword>
<protein>
    <recommendedName>
        <fullName evidence="1">MICOS complex subunit</fullName>
    </recommendedName>
</protein>
<dbReference type="EMBL" id="CP034208">
    <property type="protein sequence ID" value="QBZ62818.1"/>
    <property type="molecule type" value="Genomic_DNA"/>
</dbReference>
<keyword evidence="1" id="KW-1133">Transmembrane helix</keyword>
<dbReference type="Proteomes" id="UP000294847">
    <property type="component" value="Chromosome 5"/>
</dbReference>
<comment type="subunit">
    <text evidence="1">Component of the mitochondrial contact site and cristae organizing system (MICOS) complex.</text>
</comment>
<dbReference type="InterPro" id="IPR033181">
    <property type="entry name" value="Mic26_fungi"/>
</dbReference>
<reference evidence="2 3" key="1">
    <citation type="journal article" date="2019" name="Mol. Biol. Evol.">
        <title>Blast fungal genomes show frequent chromosomal changes, gene gains and losses, and effector gene turnover.</title>
        <authorList>
            <person name="Gomez Luciano L.B."/>
            <person name="Jason Tsai I."/>
            <person name="Chuma I."/>
            <person name="Tosa Y."/>
            <person name="Chen Y.H."/>
            <person name="Li J.Y."/>
            <person name="Li M.Y."/>
            <person name="Jade Lu M.Y."/>
            <person name="Nakayashiki H."/>
            <person name="Li W.H."/>
        </authorList>
    </citation>
    <scope>NUCLEOTIDE SEQUENCE [LARGE SCALE GENOMIC DNA]</scope>
    <source>
        <strain evidence="2">MZ5-1-6</strain>
    </source>
</reference>
<evidence type="ECO:0000256" key="1">
    <source>
        <dbReference type="RuleBase" id="RU363021"/>
    </source>
</evidence>
<dbReference type="GO" id="GO:0044284">
    <property type="term" value="C:mitochondrial crista junction"/>
    <property type="evidence" value="ECO:0007669"/>
    <property type="project" value="TreeGrafter"/>
</dbReference>
<keyword evidence="1" id="KW-0812">Transmembrane</keyword>
<proteinExistence type="predicted"/>
<sequence length="255" mass="27604">MAARLLMGQRAAAQLTAGLLVGSVAFYPATAHAEAPPHPRKSIYDDFEDSPPPAPKTPAFIPNSATPPAFAEPAQQQQQVVARGPTPTDQLAAQIRRARLFLHRQAAVAEDGVNAAMDRAFDLEQSFTSTLASLAPSRESGERLMPGLVYVLVASMAGSIVSRRRNVVFRAAAPIAFGVAAGWAVLPVTMRNVGDLAWRYEQRFPVVADAHLRTREGAERGISFAKVHWRLGTQMVGDKVAETRETLEGWVRKGK</sequence>
<comment type="function">
    <text evidence="1">Component of the MICOS complex, a large protein complex of the mitochondrial inner membrane that plays crucial roles in the maintenance of crista junctions, inner membrane architecture, and formation of contact sites to the outer membrane.</text>
</comment>
<feature type="transmembrane region" description="Helical" evidence="1">
    <location>
        <begin position="144"/>
        <end position="161"/>
    </location>
</feature>
<evidence type="ECO:0000313" key="2">
    <source>
        <dbReference type="EMBL" id="QBZ62818.1"/>
    </source>
</evidence>
<dbReference type="VEuPathDB" id="FungiDB:M_BR32_EuGene_00022241"/>